<comment type="similarity">
    <text evidence="1 2">Belongs to the glycosyl hydrolase 31 family.</text>
</comment>
<dbReference type="EC" id="3.2.1.20" evidence="6"/>
<dbReference type="PATRIC" id="fig|1307761.3.peg.553"/>
<dbReference type="SUPFAM" id="SSF51011">
    <property type="entry name" value="Glycosyl hydrolase domain"/>
    <property type="match status" value="1"/>
</dbReference>
<feature type="domain" description="Glycosyl hydrolase family 31 C-terminal" evidence="5">
    <location>
        <begin position="587"/>
        <end position="676"/>
    </location>
</feature>
<feature type="signal peptide" evidence="3">
    <location>
        <begin position="1"/>
        <end position="17"/>
    </location>
</feature>
<sequence length="809" mass="91624">MMILFAALLLPGFSSCALQSGAGSHQPRLQLTGDALRITLDDQRLILQAVEDDMLSLRWDDERLSPAEREFLEAQRMPLTGNSGDPQMEVQSELRMIDRYRAAAGKFEIESRTGGVDVFRNGEYLWGLDFTGFGHASDFRFQTGENNTLYGLGGVDDDIRLNGLSRRLRNESKYGDHTYLYVPFIFSRDGDGFFIQGHIQDAMGFGSEADGSFQLNQQLDEGTLLYWHEADTRQLVRRFYELGGDRPLAPEWFYGYIQSRYGYRNQQEAQEVVEEFAVRNIPLSALVLDLYWFARMGDYDWDEANWDYRELDRFLENRGVKTVTITEPYVREDALMFQPLEDMGAMGADREGNTVTWNSWWTFSQAKEGGIIDIFAPGAEEYLARQYQRMKEQGIDGFWTDLGEPEERPNEILFGGALQDRSKRIRGFLVHNYYNQHWSRIIVDAMKEIQPGTRQVILSRSGNWQSPSLGVSVWTGDVQSSWEALAQQPAQGITAGLTGFQLWGHDVGGFIARNGIPDAELFLRWNQFGLWSPVHRAHGSGSPREPFIHEQSSEDPMARLTVQSVVLREQLKTFYESLHLQSIRENLPIMRPLFLEYPRWEQAWNISDAYMLGESIYVQPLTAPMTRLEEFSLSLPPGQWYDFYSGKRYVSGGADVTPEYEPVLETIPVMLSPGAIMPMDSPRGFGSQREPARRNRGIVTLVPHASEGGESEFVWLKSDGESSVDMGAEPESLPGVHFLLRGETLTMRLTGGYAANPETRLNLELRVPAEVPGAGGDESWTLQGAYYTREVQLSPSASEIEVELASSGE</sequence>
<evidence type="ECO:0000313" key="7">
    <source>
        <dbReference type="Proteomes" id="UP000018680"/>
    </source>
</evidence>
<dbReference type="GO" id="GO:0004558">
    <property type="term" value="F:alpha-1,4-glucosidase activity"/>
    <property type="evidence" value="ECO:0007669"/>
    <property type="project" value="UniProtKB-EC"/>
</dbReference>
<proteinExistence type="inferred from homology"/>
<dbReference type="AlphaFoldDB" id="V5WEJ6"/>
<evidence type="ECO:0000259" key="4">
    <source>
        <dbReference type="Pfam" id="PF01055"/>
    </source>
</evidence>
<dbReference type="RefSeq" id="WP_024266916.1">
    <property type="nucleotide sequence ID" value="NC_023035.1"/>
</dbReference>
<dbReference type="Gene3D" id="2.60.40.1180">
    <property type="entry name" value="Golgi alpha-mannosidase II"/>
    <property type="match status" value="1"/>
</dbReference>
<dbReference type="Pfam" id="PF21365">
    <property type="entry name" value="Glyco_hydro_31_3rd"/>
    <property type="match status" value="1"/>
</dbReference>
<evidence type="ECO:0000259" key="5">
    <source>
        <dbReference type="Pfam" id="PF21365"/>
    </source>
</evidence>
<evidence type="ECO:0000256" key="2">
    <source>
        <dbReference type="RuleBase" id="RU361185"/>
    </source>
</evidence>
<protein>
    <submittedName>
        <fullName evidence="6">Alpha-glucosidase</fullName>
        <ecNumber evidence="6">3.2.1.20</ecNumber>
    </submittedName>
</protein>
<dbReference type="KEGG" id="slr:L21SP2_0552"/>
<feature type="domain" description="Glycoside hydrolase family 31 TIM barrel" evidence="4">
    <location>
        <begin position="247"/>
        <end position="556"/>
    </location>
</feature>
<dbReference type="PANTHER" id="PTHR43863">
    <property type="entry name" value="HYDROLASE, PUTATIVE (AFU_ORTHOLOGUE AFUA_1G03140)-RELATED"/>
    <property type="match status" value="1"/>
</dbReference>
<evidence type="ECO:0000256" key="3">
    <source>
        <dbReference type="SAM" id="SignalP"/>
    </source>
</evidence>
<dbReference type="GO" id="GO:0030246">
    <property type="term" value="F:carbohydrate binding"/>
    <property type="evidence" value="ECO:0007669"/>
    <property type="project" value="InterPro"/>
</dbReference>
<dbReference type="SUPFAM" id="SSF51445">
    <property type="entry name" value="(Trans)glycosidases"/>
    <property type="match status" value="1"/>
</dbReference>
<evidence type="ECO:0000313" key="6">
    <source>
        <dbReference type="EMBL" id="AHC13984.1"/>
    </source>
</evidence>
<dbReference type="Proteomes" id="UP000018680">
    <property type="component" value="Chromosome"/>
</dbReference>
<evidence type="ECO:0000256" key="1">
    <source>
        <dbReference type="ARBA" id="ARBA00007806"/>
    </source>
</evidence>
<dbReference type="GO" id="GO:0005975">
    <property type="term" value="P:carbohydrate metabolic process"/>
    <property type="evidence" value="ECO:0007669"/>
    <property type="project" value="InterPro"/>
</dbReference>
<keyword evidence="2 6" id="KW-0326">Glycosidase</keyword>
<gene>
    <name evidence="6" type="ORF">L21SP2_0552</name>
</gene>
<keyword evidence="3" id="KW-0732">Signal</keyword>
<dbReference type="InterPro" id="IPR048395">
    <property type="entry name" value="Glyco_hydro_31_C"/>
</dbReference>
<dbReference type="EMBL" id="CP006939">
    <property type="protein sequence ID" value="AHC13984.1"/>
    <property type="molecule type" value="Genomic_DNA"/>
</dbReference>
<dbReference type="eggNOG" id="COG1501">
    <property type="taxonomic scope" value="Bacteria"/>
</dbReference>
<dbReference type="Gene3D" id="2.60.40.1760">
    <property type="entry name" value="glycosyl hydrolase (family 31)"/>
    <property type="match status" value="1"/>
</dbReference>
<keyword evidence="7" id="KW-1185">Reference proteome</keyword>
<accession>V5WEJ6</accession>
<dbReference type="HOGENOM" id="CLU_348475_0_0_12"/>
<dbReference type="InterPro" id="IPR051816">
    <property type="entry name" value="Glycosyl_Hydrolase_31"/>
</dbReference>
<dbReference type="SUPFAM" id="SSF74650">
    <property type="entry name" value="Galactose mutarotase-like"/>
    <property type="match status" value="1"/>
</dbReference>
<name>V5WEJ6_9SPIO</name>
<dbReference type="Gene3D" id="3.20.20.80">
    <property type="entry name" value="Glycosidases"/>
    <property type="match status" value="1"/>
</dbReference>
<dbReference type="InterPro" id="IPR000322">
    <property type="entry name" value="Glyco_hydro_31_TIM"/>
</dbReference>
<dbReference type="STRING" id="1307761.L21SP2_0552"/>
<organism evidence="6 7">
    <name type="scientific">Salinispira pacifica</name>
    <dbReference type="NCBI Taxonomy" id="1307761"/>
    <lineage>
        <taxon>Bacteria</taxon>
        <taxon>Pseudomonadati</taxon>
        <taxon>Spirochaetota</taxon>
        <taxon>Spirochaetia</taxon>
        <taxon>Spirochaetales</taxon>
        <taxon>Spirochaetaceae</taxon>
        <taxon>Salinispira</taxon>
    </lineage>
</organism>
<feature type="chain" id="PRO_5004741911" evidence="3">
    <location>
        <begin position="18"/>
        <end position="809"/>
    </location>
</feature>
<dbReference type="Pfam" id="PF01055">
    <property type="entry name" value="Glyco_hydro_31_2nd"/>
    <property type="match status" value="1"/>
</dbReference>
<dbReference type="InterPro" id="IPR011013">
    <property type="entry name" value="Gal_mutarotase_sf_dom"/>
</dbReference>
<keyword evidence="2 6" id="KW-0378">Hydrolase</keyword>
<dbReference type="InterPro" id="IPR013780">
    <property type="entry name" value="Glyco_hydro_b"/>
</dbReference>
<dbReference type="PANTHER" id="PTHR43863:SF2">
    <property type="entry name" value="MALTASE-GLUCOAMYLASE"/>
    <property type="match status" value="1"/>
</dbReference>
<reference evidence="6 7" key="1">
    <citation type="journal article" date="2015" name="Stand. Genomic Sci.">
        <title>Complete genome sequence and description of Salinispira pacifica gen. nov., sp. nov., a novel spirochaete isolated form a hypersaline microbial mat.</title>
        <authorList>
            <person name="Ben Hania W."/>
            <person name="Joseph M."/>
            <person name="Schumann P."/>
            <person name="Bunk B."/>
            <person name="Fiebig A."/>
            <person name="Sproer C."/>
            <person name="Klenk H.P."/>
            <person name="Fardeau M.L."/>
            <person name="Spring S."/>
        </authorList>
    </citation>
    <scope>NUCLEOTIDE SEQUENCE [LARGE SCALE GENOMIC DNA]</scope>
    <source>
        <strain evidence="6 7">L21-RPul-D2</strain>
    </source>
</reference>
<dbReference type="InterPro" id="IPR017853">
    <property type="entry name" value="GH"/>
</dbReference>